<keyword evidence="1 5" id="KW-0645">Protease</keyword>
<organism evidence="7">
    <name type="scientific">Menopon gallinae</name>
    <name type="common">poultry shaft louse</name>
    <dbReference type="NCBI Taxonomy" id="328185"/>
    <lineage>
        <taxon>Eukaryota</taxon>
        <taxon>Metazoa</taxon>
        <taxon>Ecdysozoa</taxon>
        <taxon>Arthropoda</taxon>
        <taxon>Hexapoda</taxon>
        <taxon>Insecta</taxon>
        <taxon>Pterygota</taxon>
        <taxon>Neoptera</taxon>
        <taxon>Paraneoptera</taxon>
        <taxon>Psocodea</taxon>
        <taxon>Troctomorpha</taxon>
        <taxon>Phthiraptera</taxon>
        <taxon>Amblycera</taxon>
        <taxon>Menoponidae</taxon>
        <taxon>Menopon</taxon>
    </lineage>
</organism>
<dbReference type="GO" id="GO:0005615">
    <property type="term" value="C:extracellular space"/>
    <property type="evidence" value="ECO:0007669"/>
    <property type="project" value="TreeGrafter"/>
</dbReference>
<dbReference type="PANTHER" id="PTHR24264">
    <property type="entry name" value="TRYPSIN-RELATED"/>
    <property type="match status" value="1"/>
</dbReference>
<keyword evidence="2 5" id="KW-0378">Hydrolase</keyword>
<keyword evidence="3 5" id="KW-0720">Serine protease</keyword>
<dbReference type="Gene3D" id="2.40.10.10">
    <property type="entry name" value="Trypsin-like serine proteases"/>
    <property type="match status" value="1"/>
</dbReference>
<dbReference type="Pfam" id="PF00089">
    <property type="entry name" value="Trypsin"/>
    <property type="match status" value="1"/>
</dbReference>
<dbReference type="InterPro" id="IPR001254">
    <property type="entry name" value="Trypsin_dom"/>
</dbReference>
<dbReference type="InterPro" id="IPR043504">
    <property type="entry name" value="Peptidase_S1_PA_chymotrypsin"/>
</dbReference>
<feature type="domain" description="Peptidase S1" evidence="6">
    <location>
        <begin position="28"/>
        <end position="272"/>
    </location>
</feature>
<evidence type="ECO:0000256" key="3">
    <source>
        <dbReference type="ARBA" id="ARBA00022825"/>
    </source>
</evidence>
<dbReference type="PROSITE" id="PS00134">
    <property type="entry name" value="TRYPSIN_HIS"/>
    <property type="match status" value="1"/>
</dbReference>
<evidence type="ECO:0000313" key="7">
    <source>
        <dbReference type="EMBL" id="KAL0275056.1"/>
    </source>
</evidence>
<keyword evidence="4" id="KW-1015">Disulfide bond</keyword>
<name>A0AAW2HZG8_9NEOP</name>
<dbReference type="InterPro" id="IPR033116">
    <property type="entry name" value="TRYPSIN_SER"/>
</dbReference>
<accession>A0AAW2HZG8</accession>
<dbReference type="InterPro" id="IPR050127">
    <property type="entry name" value="Serine_Proteases_S1"/>
</dbReference>
<dbReference type="InterPro" id="IPR009003">
    <property type="entry name" value="Peptidase_S1_PA"/>
</dbReference>
<dbReference type="SMART" id="SM00020">
    <property type="entry name" value="Tryp_SPc"/>
    <property type="match status" value="1"/>
</dbReference>
<dbReference type="EMBL" id="JARGDH010000002">
    <property type="protein sequence ID" value="KAL0275056.1"/>
    <property type="molecule type" value="Genomic_DNA"/>
</dbReference>
<evidence type="ECO:0000256" key="5">
    <source>
        <dbReference type="RuleBase" id="RU363034"/>
    </source>
</evidence>
<evidence type="ECO:0000256" key="1">
    <source>
        <dbReference type="ARBA" id="ARBA00022670"/>
    </source>
</evidence>
<dbReference type="CDD" id="cd00190">
    <property type="entry name" value="Tryp_SPc"/>
    <property type="match status" value="1"/>
</dbReference>
<dbReference type="PANTHER" id="PTHR24264:SF54">
    <property type="entry name" value="PEPTIDASE S1 DOMAIN-CONTAINING PROTEIN"/>
    <property type="match status" value="1"/>
</dbReference>
<dbReference type="FunFam" id="2.40.10.10:FF:000003">
    <property type="entry name" value="Transmembrane serine protease 3"/>
    <property type="match status" value="1"/>
</dbReference>
<evidence type="ECO:0000256" key="4">
    <source>
        <dbReference type="ARBA" id="ARBA00023157"/>
    </source>
</evidence>
<dbReference type="InterPro" id="IPR001314">
    <property type="entry name" value="Peptidase_S1A"/>
</dbReference>
<dbReference type="GO" id="GO:0006508">
    <property type="term" value="P:proteolysis"/>
    <property type="evidence" value="ECO:0007669"/>
    <property type="project" value="UniProtKB-KW"/>
</dbReference>
<protein>
    <recommendedName>
        <fullName evidence="6">Peptidase S1 domain-containing protein</fullName>
    </recommendedName>
</protein>
<comment type="caution">
    <text evidence="7">The sequence shown here is derived from an EMBL/GenBank/DDBJ whole genome shotgun (WGS) entry which is preliminary data.</text>
</comment>
<proteinExistence type="predicted"/>
<gene>
    <name evidence="7" type="ORF">PYX00_003037</name>
</gene>
<reference evidence="7" key="1">
    <citation type="journal article" date="2024" name="Gigascience">
        <title>Chromosome-level genome of the poultry shaft louse Menopon gallinae provides insight into the host-switching and adaptive evolution of parasitic lice.</title>
        <authorList>
            <person name="Xu Y."/>
            <person name="Ma L."/>
            <person name="Liu S."/>
            <person name="Liang Y."/>
            <person name="Liu Q."/>
            <person name="He Z."/>
            <person name="Tian L."/>
            <person name="Duan Y."/>
            <person name="Cai W."/>
            <person name="Li H."/>
            <person name="Song F."/>
        </authorList>
    </citation>
    <scope>NUCLEOTIDE SEQUENCE</scope>
    <source>
        <strain evidence="7">Cailab_2023a</strain>
    </source>
</reference>
<evidence type="ECO:0000259" key="6">
    <source>
        <dbReference type="PROSITE" id="PS50240"/>
    </source>
</evidence>
<sequence length="276" mass="30671">MMFNRRSESFVCGSRTVEHRPSLPTFKIVGGSIPPYGAYPWQVGIQIYKEFVGNYEHHCGGALIGPQLVLTAAHCLEKKDYRKMRVILGDYNLQTHDEHQHTFKIQKFLIHPEFRKDGPYSNDIALIKLRGTSYLNSHIQFICVPGQGEEVTTGEWCIVSGWGADKADYPDNVSGELRAAAVPLLSQEKCRGAEIYGGRRQQILDSMLCAGRLNGGVDACAGDSGGPLACKRNGKFYLEGIVSWGDGCAKKNRPGVYTRVSHYDKWIQEATKKLGT</sequence>
<dbReference type="PROSITE" id="PS00135">
    <property type="entry name" value="TRYPSIN_SER"/>
    <property type="match status" value="1"/>
</dbReference>
<dbReference type="PROSITE" id="PS50240">
    <property type="entry name" value="TRYPSIN_DOM"/>
    <property type="match status" value="1"/>
</dbReference>
<dbReference type="SUPFAM" id="SSF50494">
    <property type="entry name" value="Trypsin-like serine proteases"/>
    <property type="match status" value="1"/>
</dbReference>
<dbReference type="GO" id="GO:0004252">
    <property type="term" value="F:serine-type endopeptidase activity"/>
    <property type="evidence" value="ECO:0007669"/>
    <property type="project" value="InterPro"/>
</dbReference>
<evidence type="ECO:0000256" key="2">
    <source>
        <dbReference type="ARBA" id="ARBA00022801"/>
    </source>
</evidence>
<dbReference type="PRINTS" id="PR00722">
    <property type="entry name" value="CHYMOTRYPSIN"/>
</dbReference>
<dbReference type="InterPro" id="IPR018114">
    <property type="entry name" value="TRYPSIN_HIS"/>
</dbReference>
<dbReference type="AlphaFoldDB" id="A0AAW2HZG8"/>